<dbReference type="KEGG" id="rmai:MACH21_08030"/>
<feature type="domain" description="Hedgehog/Intein (Hint)" evidence="1">
    <location>
        <begin position="33"/>
        <end position="170"/>
    </location>
</feature>
<evidence type="ECO:0000259" key="1">
    <source>
        <dbReference type="Pfam" id="PF13403"/>
    </source>
</evidence>
<gene>
    <name evidence="2" type="ORF">MACH21_08030</name>
</gene>
<organism evidence="2 3">
    <name type="scientific">Roseicyclus marinus</name>
    <dbReference type="NCBI Taxonomy" id="2161673"/>
    <lineage>
        <taxon>Bacteria</taxon>
        <taxon>Pseudomonadati</taxon>
        <taxon>Pseudomonadota</taxon>
        <taxon>Alphaproteobacteria</taxon>
        <taxon>Rhodobacterales</taxon>
        <taxon>Roseobacteraceae</taxon>
        <taxon>Roseicyclus</taxon>
    </lineage>
</organism>
<dbReference type="RefSeq" id="WP_338274639.1">
    <property type="nucleotide sequence ID" value="NZ_AP027266.1"/>
</dbReference>
<name>A0AA48HRB1_9RHOB</name>
<dbReference type="SUPFAM" id="SSF51294">
    <property type="entry name" value="Hedgehog/intein (Hint) domain"/>
    <property type="match status" value="1"/>
</dbReference>
<proteinExistence type="predicted"/>
<keyword evidence="3" id="KW-1185">Reference proteome</keyword>
<accession>A0AA48HRB1</accession>
<dbReference type="InterPro" id="IPR028992">
    <property type="entry name" value="Hedgehog/Intein_dom"/>
</dbReference>
<protein>
    <submittedName>
        <fullName evidence="2">Type I secretion protein</fullName>
    </submittedName>
</protein>
<dbReference type="Pfam" id="PF13403">
    <property type="entry name" value="Hint_2"/>
    <property type="match status" value="1"/>
</dbReference>
<dbReference type="Proteomes" id="UP001337723">
    <property type="component" value="Chromosome"/>
</dbReference>
<dbReference type="EMBL" id="AP027266">
    <property type="protein sequence ID" value="BDW84626.1"/>
    <property type="molecule type" value="Genomic_DNA"/>
</dbReference>
<reference evidence="2 3" key="1">
    <citation type="submission" date="2023-01" db="EMBL/GenBank/DDBJ databases">
        <title>Complete genome sequence of Roseicyclus marinus strain Dej080120_10.</title>
        <authorList>
            <person name="Ueki S."/>
            <person name="Maruyama F."/>
        </authorList>
    </citation>
    <scope>NUCLEOTIDE SEQUENCE [LARGE SCALE GENOMIC DNA]</scope>
    <source>
        <strain evidence="2 3">Dej080120_10</strain>
    </source>
</reference>
<sequence length="219" mass="23233">MSAPFRHEFLTTPRALARDPSTGPEAAGLEATGFVAGTRIATPMGYVAVERLRAGDSVLTADGRHATILWSGASQMPGQGAFAPVLIETGVMDNIRPLRVGQGHLVRFEGWQAELLFDTGAVLASARSFVDGAGIRIDDSAETVTYIHLMLERHEIILAENVACETLRPGAETALLLAGLAACAEAFEHPALPMVDAPLPSEAALPVLSEREERLLRAA</sequence>
<dbReference type="AlphaFoldDB" id="A0AA48HRB1"/>
<evidence type="ECO:0000313" key="2">
    <source>
        <dbReference type="EMBL" id="BDW84626.1"/>
    </source>
</evidence>
<dbReference type="InterPro" id="IPR036844">
    <property type="entry name" value="Hint_dom_sf"/>
</dbReference>
<evidence type="ECO:0000313" key="3">
    <source>
        <dbReference type="Proteomes" id="UP001337723"/>
    </source>
</evidence>